<dbReference type="Proteomes" id="UP001600943">
    <property type="component" value="Unassembled WGS sequence"/>
</dbReference>
<dbReference type="EMBL" id="BAABYW010000001">
    <property type="protein sequence ID" value="GAA6408369.1"/>
    <property type="molecule type" value="Genomic_DNA"/>
</dbReference>
<dbReference type="Pfam" id="PF12636">
    <property type="entry name" value="DUF3781"/>
    <property type="match status" value="1"/>
</dbReference>
<keyword evidence="2" id="KW-1185">Reference proteome</keyword>
<organism evidence="1 2">
    <name type="scientific">Blautia hominis</name>
    <dbReference type="NCBI Taxonomy" id="2025493"/>
    <lineage>
        <taxon>Bacteria</taxon>
        <taxon>Bacillati</taxon>
        <taxon>Bacillota</taxon>
        <taxon>Clostridia</taxon>
        <taxon>Lachnospirales</taxon>
        <taxon>Lachnospiraceae</taxon>
        <taxon>Blautia</taxon>
    </lineage>
</organism>
<gene>
    <name evidence="1" type="ORF">K040078D81_24860</name>
</gene>
<sequence length="90" mass="10375">MEKEIKNALLENLDKLHTTELGVVRIKRNLSLDTDLVVEWCKTEIRSPRASITRKGKNWYVDIDGCVITVNANSWTIITAHREKRGGRKK</sequence>
<name>A0ABQ0BAA6_9FIRM</name>
<reference evidence="1 2" key="1">
    <citation type="submission" date="2024-04" db="EMBL/GenBank/DDBJ databases">
        <title>Defined microbial consortia suppress multidrug-resistant proinflammatory Enterobacteriaceae via ecological control.</title>
        <authorList>
            <person name="Furuichi M."/>
            <person name="Kawaguchi T."/>
            <person name="Pust M."/>
            <person name="Yasuma K."/>
            <person name="Plichta D."/>
            <person name="Hasegawa N."/>
            <person name="Ohya T."/>
            <person name="Bhattarai S."/>
            <person name="Sasajima S."/>
            <person name="Aoto Y."/>
            <person name="Tuganbaev T."/>
            <person name="Yaginuma M."/>
            <person name="Ueda M."/>
            <person name="Okahashi N."/>
            <person name="Amafuji K."/>
            <person name="Kiridooshi Y."/>
            <person name="Sugita K."/>
            <person name="Strazar M."/>
            <person name="Skelly A."/>
            <person name="Suda W."/>
            <person name="Hattori M."/>
            <person name="Nakamoto N."/>
            <person name="Caballero S."/>
            <person name="Norman J."/>
            <person name="Olle B."/>
            <person name="Tanoue T."/>
            <person name="Arita M."/>
            <person name="Bucci V."/>
            <person name="Atarashi K."/>
            <person name="Xavier R."/>
            <person name="Honda K."/>
        </authorList>
    </citation>
    <scope>NUCLEOTIDE SEQUENCE [LARGE SCALE GENOMIC DNA]</scope>
    <source>
        <strain evidence="2">k04-0078-D8-1</strain>
    </source>
</reference>
<dbReference type="RefSeq" id="WP_302416446.1">
    <property type="nucleotide sequence ID" value="NZ_BAABYW010000001.1"/>
</dbReference>
<proteinExistence type="predicted"/>
<protein>
    <submittedName>
        <fullName evidence="1">DUF3781 domain-containing protein</fullName>
    </submittedName>
</protein>
<evidence type="ECO:0000313" key="1">
    <source>
        <dbReference type="EMBL" id="GAA6408369.1"/>
    </source>
</evidence>
<evidence type="ECO:0000313" key="2">
    <source>
        <dbReference type="Proteomes" id="UP001600943"/>
    </source>
</evidence>
<dbReference type="InterPro" id="IPR024229">
    <property type="entry name" value="DUF3781"/>
</dbReference>
<comment type="caution">
    <text evidence="1">The sequence shown here is derived from an EMBL/GenBank/DDBJ whole genome shotgun (WGS) entry which is preliminary data.</text>
</comment>
<accession>A0ABQ0BAA6</accession>